<proteinExistence type="predicted"/>
<evidence type="ECO:0000313" key="1">
    <source>
        <dbReference type="EMBL" id="SIO14905.1"/>
    </source>
</evidence>
<name>A0A1N6H5D9_9BACT</name>
<dbReference type="STRING" id="1121457.SAMN02745161_2013"/>
<sequence>MSLTGGTGHVVSRGHKPYAEYRAKKGPKVVIVRIFVSIVQ</sequence>
<evidence type="ECO:0000313" key="2">
    <source>
        <dbReference type="Proteomes" id="UP000184694"/>
    </source>
</evidence>
<organism evidence="1 2">
    <name type="scientific">Halodesulfovibrio marinisediminis DSM 17456</name>
    <dbReference type="NCBI Taxonomy" id="1121457"/>
    <lineage>
        <taxon>Bacteria</taxon>
        <taxon>Pseudomonadati</taxon>
        <taxon>Thermodesulfobacteriota</taxon>
        <taxon>Desulfovibrionia</taxon>
        <taxon>Desulfovibrionales</taxon>
        <taxon>Desulfovibrionaceae</taxon>
        <taxon>Halodesulfovibrio</taxon>
    </lineage>
</organism>
<reference evidence="2" key="1">
    <citation type="submission" date="2016-11" db="EMBL/GenBank/DDBJ databases">
        <authorList>
            <person name="Varghese N."/>
            <person name="Submissions S."/>
        </authorList>
    </citation>
    <scope>NUCLEOTIDE SEQUENCE [LARGE SCALE GENOMIC DNA]</scope>
    <source>
        <strain evidence="2">DSM 17456</strain>
    </source>
</reference>
<dbReference type="EMBL" id="FSRG01000005">
    <property type="protein sequence ID" value="SIO14905.1"/>
    <property type="molecule type" value="Genomic_DNA"/>
</dbReference>
<keyword evidence="2" id="KW-1185">Reference proteome</keyword>
<protein>
    <submittedName>
        <fullName evidence="1">Uncharacterized protein</fullName>
    </submittedName>
</protein>
<gene>
    <name evidence="1" type="ORF">SAMN02745161_2013</name>
</gene>
<dbReference type="AlphaFoldDB" id="A0A1N6H5D9"/>
<dbReference type="Proteomes" id="UP000184694">
    <property type="component" value="Unassembled WGS sequence"/>
</dbReference>
<accession>A0A1N6H5D9</accession>